<dbReference type="EMBL" id="BRXW01000483">
    <property type="protein sequence ID" value="GMH58980.1"/>
    <property type="molecule type" value="Genomic_DNA"/>
</dbReference>
<reference evidence="3" key="1">
    <citation type="journal article" date="2023" name="Commun. Biol.">
        <title>Genome analysis of Parmales, the sister group of diatoms, reveals the evolutionary specialization of diatoms from phago-mixotrophs to photoautotrophs.</title>
        <authorList>
            <person name="Ban H."/>
            <person name="Sato S."/>
            <person name="Yoshikawa S."/>
            <person name="Yamada K."/>
            <person name="Nakamura Y."/>
            <person name="Ichinomiya M."/>
            <person name="Sato N."/>
            <person name="Blanc-Mathieu R."/>
            <person name="Endo H."/>
            <person name="Kuwata A."/>
            <person name="Ogata H."/>
        </authorList>
    </citation>
    <scope>NUCLEOTIDE SEQUENCE [LARGE SCALE GENOMIC DNA]</scope>
    <source>
        <strain evidence="3">NIES 3700</strain>
    </source>
</reference>
<sequence length="444" mass="48648">MYFSCLYSLLLLLLSPIIASSFLVSPSTCSPTIVPKFTSLSSTLKDGFEYVPIYKGCIVEVKIEGDESVKAWKKRRRTSSPLLLPCTITSPPPLPQTIHYLVNTFGTGIPRRLPILKLIKRLKNLGGHGSLEGIDGVIVEGDFVISCLKIPPTPSFLLQTKEGVPTGNIMLNKKSIPVSSLYRSTKPLTEGSYNVGVKEIDEEGDNGSPLITFTSDVFSYKLINYIPKMKISKNLEDLKPGEELMGKIVKGNNKFFKVDCGVGRKGKGGGRVEQMGVMWREEVEDVTGEFNLNNFLNDDIEDSVSLDDEDDDLFEGLNGEDRLSAISKMLGGDEYEVGDEIKCFVESVSKQSGRFTVSTSKPSPQSKDDKKIEKLKEDGTFDLVMEKIDEPVSGKIIGRGYNGGGYVKDEGLKVVGRVGGEVGEVGGRWEGKVKGIEGGEVWFV</sequence>
<comment type="caution">
    <text evidence="2">The sequence shown here is derived from an EMBL/GenBank/DDBJ whole genome shotgun (WGS) entry which is preliminary data.</text>
</comment>
<organism evidence="2 3">
    <name type="scientific">Triparma laevis f. longispina</name>
    <dbReference type="NCBI Taxonomy" id="1714387"/>
    <lineage>
        <taxon>Eukaryota</taxon>
        <taxon>Sar</taxon>
        <taxon>Stramenopiles</taxon>
        <taxon>Ochrophyta</taxon>
        <taxon>Bolidophyceae</taxon>
        <taxon>Parmales</taxon>
        <taxon>Triparmaceae</taxon>
        <taxon>Triparma</taxon>
    </lineage>
</organism>
<dbReference type="OrthoDB" id="47697at2759"/>
<dbReference type="Proteomes" id="UP001165122">
    <property type="component" value="Unassembled WGS sequence"/>
</dbReference>
<evidence type="ECO:0000313" key="3">
    <source>
        <dbReference type="Proteomes" id="UP001165122"/>
    </source>
</evidence>
<gene>
    <name evidence="2" type="ORF">TrLO_g804</name>
</gene>
<evidence type="ECO:0000256" key="1">
    <source>
        <dbReference type="SAM" id="SignalP"/>
    </source>
</evidence>
<protein>
    <submittedName>
        <fullName evidence="2">Uncharacterized protein</fullName>
    </submittedName>
</protein>
<accession>A0A9W6ZXS9</accession>
<evidence type="ECO:0000313" key="2">
    <source>
        <dbReference type="EMBL" id="GMH58980.1"/>
    </source>
</evidence>
<feature type="signal peptide" evidence="1">
    <location>
        <begin position="1"/>
        <end position="19"/>
    </location>
</feature>
<name>A0A9W6ZXS9_9STRA</name>
<dbReference type="AlphaFoldDB" id="A0A9W6ZXS9"/>
<proteinExistence type="predicted"/>
<feature type="chain" id="PRO_5040797369" evidence="1">
    <location>
        <begin position="20"/>
        <end position="444"/>
    </location>
</feature>
<keyword evidence="3" id="KW-1185">Reference proteome</keyword>
<keyword evidence="1" id="KW-0732">Signal</keyword>